<dbReference type="EMBL" id="KL584749">
    <property type="protein sequence ID" value="KER00519.1"/>
    <property type="molecule type" value="Genomic_DNA"/>
</dbReference>
<dbReference type="InParanoid" id="A0A074YRZ2"/>
<dbReference type="GeneID" id="25362074"/>
<proteinExistence type="predicted"/>
<gene>
    <name evidence="3" type="ORF">AUEXF2481DRAFT_140829</name>
</gene>
<feature type="chain" id="PRO_5001703498" evidence="2">
    <location>
        <begin position="21"/>
        <end position="238"/>
    </location>
</feature>
<feature type="compositionally biased region" description="Polar residues" evidence="1">
    <location>
        <begin position="150"/>
        <end position="167"/>
    </location>
</feature>
<evidence type="ECO:0000313" key="4">
    <source>
        <dbReference type="Proteomes" id="UP000030641"/>
    </source>
</evidence>
<evidence type="ECO:0000256" key="1">
    <source>
        <dbReference type="SAM" id="MobiDB-lite"/>
    </source>
</evidence>
<evidence type="ECO:0000313" key="3">
    <source>
        <dbReference type="EMBL" id="KER00519.1"/>
    </source>
</evidence>
<organism evidence="3 4">
    <name type="scientific">Aureobasidium subglaciale (strain EXF-2481)</name>
    <name type="common">Aureobasidium pullulans var. subglaciale</name>
    <dbReference type="NCBI Taxonomy" id="1043005"/>
    <lineage>
        <taxon>Eukaryota</taxon>
        <taxon>Fungi</taxon>
        <taxon>Dikarya</taxon>
        <taxon>Ascomycota</taxon>
        <taxon>Pezizomycotina</taxon>
        <taxon>Dothideomycetes</taxon>
        <taxon>Dothideomycetidae</taxon>
        <taxon>Dothideales</taxon>
        <taxon>Saccotheciaceae</taxon>
        <taxon>Aureobasidium</taxon>
    </lineage>
</organism>
<feature type="region of interest" description="Disordered" evidence="1">
    <location>
        <begin position="144"/>
        <end position="168"/>
    </location>
</feature>
<accession>A0A074YRZ2</accession>
<dbReference type="HOGENOM" id="CLU_1165648_0_0_1"/>
<dbReference type="RefSeq" id="XP_013349020.1">
    <property type="nucleotide sequence ID" value="XM_013493566.1"/>
</dbReference>
<dbReference type="STRING" id="1043005.A0A074YRZ2"/>
<keyword evidence="4" id="KW-1185">Reference proteome</keyword>
<keyword evidence="2" id="KW-0732">Signal</keyword>
<reference evidence="3 4" key="1">
    <citation type="journal article" date="2014" name="BMC Genomics">
        <title>Genome sequencing of four Aureobasidium pullulans varieties: biotechnological potential, stress tolerance, and description of new species.</title>
        <authorList>
            <person name="Gostin Ar C."/>
            <person name="Ohm R.A."/>
            <person name="Kogej T."/>
            <person name="Sonjak S."/>
            <person name="Turk M."/>
            <person name="Zajc J."/>
            <person name="Zalar P."/>
            <person name="Grube M."/>
            <person name="Sun H."/>
            <person name="Han J."/>
            <person name="Sharma A."/>
            <person name="Chiniquy J."/>
            <person name="Ngan C.Y."/>
            <person name="Lipzen A."/>
            <person name="Barry K."/>
            <person name="Grigoriev I.V."/>
            <person name="Gunde-Cimerman N."/>
        </authorList>
    </citation>
    <scope>NUCLEOTIDE SEQUENCE [LARGE SCALE GENOMIC DNA]</scope>
    <source>
        <strain evidence="3 4">EXF-2481</strain>
    </source>
</reference>
<protein>
    <submittedName>
        <fullName evidence="3">Uncharacterized protein</fullName>
    </submittedName>
</protein>
<dbReference type="OrthoDB" id="5427732at2759"/>
<name>A0A074YRZ2_AURSE</name>
<evidence type="ECO:0000256" key="2">
    <source>
        <dbReference type="SAM" id="SignalP"/>
    </source>
</evidence>
<dbReference type="AlphaFoldDB" id="A0A074YRZ2"/>
<sequence length="238" mass="25145">MPSIRSLLVAGLQVTGLALADFAEYQVNTPDVGGFKQLLGHLPEESIHAALSGHLGGKYQAGVFEADHRAMEHIHKDNPSLASRLIEIAKHDVAVRAELRKRQDNSADNTTVIAVPSTTSSEAASSTSTDAVIVTDASTTSVSLTTETSAPSSTIESSVAPSSTTGVPSSLQLLQPVRSLLLLRPLRLRLRLASLSRSSCQALTAREAPCSKPLRLSSSLHLSVSSRLTPLQTPEVLP</sequence>
<dbReference type="Proteomes" id="UP000030641">
    <property type="component" value="Unassembled WGS sequence"/>
</dbReference>
<feature type="signal peptide" evidence="2">
    <location>
        <begin position="1"/>
        <end position="20"/>
    </location>
</feature>